<sequence length="231" mass="25151">MLALAMVLSWVLLLTSNVASASNLDVWSGPGCNNRAERYIACGCSNINLHGGYEFSFNGPPAAMYMQTGCRGASVARFNGNARNCNSFAWKSMFIQYRDRVETSKGKELMLVTMQLKEDLVSAIAMAINNNKFSMLALAMAVSWVLLLTSNVASASNLDVWSGPGCNNRAERYIACGCSNINLHGGYEFSFNGPPAAMYMQTGCRGASVARFNGNARNCNSFPWMSMFIQC</sequence>
<evidence type="ECO:0008006" key="4">
    <source>
        <dbReference type="Google" id="ProtNLM"/>
    </source>
</evidence>
<evidence type="ECO:0000313" key="2">
    <source>
        <dbReference type="EMBL" id="KAK9144922.1"/>
    </source>
</evidence>
<feature type="chain" id="PRO_5042897365" description="Antimicrobial peptide 1" evidence="1">
    <location>
        <begin position="22"/>
        <end position="231"/>
    </location>
</feature>
<dbReference type="Gene3D" id="2.60.20.30">
    <property type="match status" value="2"/>
</dbReference>
<dbReference type="SUPFAM" id="SSF49695">
    <property type="entry name" value="gamma-Crystallin-like"/>
    <property type="match status" value="2"/>
</dbReference>
<dbReference type="EMBL" id="JBBNAE010000002">
    <property type="protein sequence ID" value="KAK9144922.1"/>
    <property type="molecule type" value="Genomic_DNA"/>
</dbReference>
<proteinExistence type="predicted"/>
<dbReference type="InterPro" id="IPR011024">
    <property type="entry name" value="G_crystallin-like"/>
</dbReference>
<comment type="caution">
    <text evidence="2">The sequence shown here is derived from an EMBL/GenBank/DDBJ whole genome shotgun (WGS) entry which is preliminary data.</text>
</comment>
<keyword evidence="1" id="KW-0732">Signal</keyword>
<evidence type="ECO:0000256" key="1">
    <source>
        <dbReference type="SAM" id="SignalP"/>
    </source>
</evidence>
<name>A0AAP0PI57_9MAGN</name>
<dbReference type="Pfam" id="PF09117">
    <property type="entry name" value="MiAMP1"/>
    <property type="match status" value="2"/>
</dbReference>
<dbReference type="Proteomes" id="UP001417504">
    <property type="component" value="Unassembled WGS sequence"/>
</dbReference>
<evidence type="ECO:0000313" key="3">
    <source>
        <dbReference type="Proteomes" id="UP001417504"/>
    </source>
</evidence>
<dbReference type="AlphaFoldDB" id="A0AAP0PI57"/>
<accession>A0AAP0PI57</accession>
<organism evidence="2 3">
    <name type="scientific">Stephania japonica</name>
    <dbReference type="NCBI Taxonomy" id="461633"/>
    <lineage>
        <taxon>Eukaryota</taxon>
        <taxon>Viridiplantae</taxon>
        <taxon>Streptophyta</taxon>
        <taxon>Embryophyta</taxon>
        <taxon>Tracheophyta</taxon>
        <taxon>Spermatophyta</taxon>
        <taxon>Magnoliopsida</taxon>
        <taxon>Ranunculales</taxon>
        <taxon>Menispermaceae</taxon>
        <taxon>Menispermoideae</taxon>
        <taxon>Cissampelideae</taxon>
        <taxon>Stephania</taxon>
    </lineage>
</organism>
<reference evidence="2 3" key="1">
    <citation type="submission" date="2024-01" db="EMBL/GenBank/DDBJ databases">
        <title>Genome assemblies of Stephania.</title>
        <authorList>
            <person name="Yang L."/>
        </authorList>
    </citation>
    <scope>NUCLEOTIDE SEQUENCE [LARGE SCALE GENOMIC DNA]</scope>
    <source>
        <strain evidence="2">QJT</strain>
        <tissue evidence="2">Leaf</tissue>
    </source>
</reference>
<dbReference type="InterPro" id="IPR015201">
    <property type="entry name" value="Antimicrobial_MiAMP1"/>
</dbReference>
<protein>
    <recommendedName>
        <fullName evidence="4">Antimicrobial peptide 1</fullName>
    </recommendedName>
</protein>
<keyword evidence="3" id="KW-1185">Reference proteome</keyword>
<dbReference type="GO" id="GO:0006952">
    <property type="term" value="P:defense response"/>
    <property type="evidence" value="ECO:0007669"/>
    <property type="project" value="InterPro"/>
</dbReference>
<dbReference type="InterPro" id="IPR015791">
    <property type="entry name" value="Antimic/Inh_G_crystallin-like"/>
</dbReference>
<dbReference type="GO" id="GO:0045926">
    <property type="term" value="P:negative regulation of growth"/>
    <property type="evidence" value="ECO:0007669"/>
    <property type="project" value="InterPro"/>
</dbReference>
<feature type="signal peptide" evidence="1">
    <location>
        <begin position="1"/>
        <end position="21"/>
    </location>
</feature>
<gene>
    <name evidence="2" type="ORF">Sjap_004825</name>
</gene>